<reference evidence="2" key="1">
    <citation type="journal article" date="2012" name="BMC Genomics">
        <title>Genome sequence of the necrotrophic fungus Penicillium digitatum, the main postharvest pathogen of citrus.</title>
        <authorList>
            <person name="Marcet-Houben M."/>
            <person name="Ballester A.-R."/>
            <person name="de la Fuente B."/>
            <person name="Harries E."/>
            <person name="Marcos J.F."/>
            <person name="Gonzalez-Candelas L."/>
            <person name="Gabaldon T."/>
        </authorList>
    </citation>
    <scope>NUCLEOTIDE SEQUENCE [LARGE SCALE GENOMIC DNA]</scope>
    <source>
        <strain evidence="2">PHI26 / CECT 20796</strain>
    </source>
</reference>
<dbReference type="AlphaFoldDB" id="K9FXS0"/>
<protein>
    <submittedName>
        <fullName evidence="1">Uncharacterized protein</fullName>
    </submittedName>
</protein>
<evidence type="ECO:0000313" key="1">
    <source>
        <dbReference type="EMBL" id="EKV14525.1"/>
    </source>
</evidence>
<gene>
    <name evidence="1" type="ORF">PDIG_32390</name>
</gene>
<dbReference type="EMBL" id="AKCT01000133">
    <property type="protein sequence ID" value="EKV14525.1"/>
    <property type="molecule type" value="Genomic_DNA"/>
</dbReference>
<organism evidence="1 2">
    <name type="scientific">Penicillium digitatum (strain PHI26 / CECT 20796)</name>
    <name type="common">Green mold</name>
    <dbReference type="NCBI Taxonomy" id="1170229"/>
    <lineage>
        <taxon>Eukaryota</taxon>
        <taxon>Fungi</taxon>
        <taxon>Dikarya</taxon>
        <taxon>Ascomycota</taxon>
        <taxon>Pezizomycotina</taxon>
        <taxon>Eurotiomycetes</taxon>
        <taxon>Eurotiomycetidae</taxon>
        <taxon>Eurotiales</taxon>
        <taxon>Aspergillaceae</taxon>
        <taxon>Penicillium</taxon>
    </lineage>
</organism>
<proteinExistence type="predicted"/>
<dbReference type="HOGENOM" id="CLU_3033099_0_0_1"/>
<keyword evidence="2" id="KW-1185">Reference proteome</keyword>
<dbReference type="Proteomes" id="UP000009882">
    <property type="component" value="Unassembled WGS sequence"/>
</dbReference>
<evidence type="ECO:0000313" key="2">
    <source>
        <dbReference type="Proteomes" id="UP000009882"/>
    </source>
</evidence>
<name>K9FXS0_PEND2</name>
<sequence length="55" mass="5942">MIGSIHTYSFNDSRNGPTTILFFISSSSVLVIPASPSLTSRLSKVLIVEIVQMVS</sequence>
<comment type="caution">
    <text evidence="1">The sequence shown here is derived from an EMBL/GenBank/DDBJ whole genome shotgun (WGS) entry which is preliminary data.</text>
</comment>
<dbReference type="InParanoid" id="K9FXS0"/>
<accession>K9FXS0</accession>